<dbReference type="AlphaFoldDB" id="A0A564T8E3"/>
<dbReference type="RefSeq" id="WP_144366760.1">
    <property type="nucleotide sequence ID" value="NZ_CABHNA010000041.1"/>
</dbReference>
<feature type="transmembrane region" description="Helical" evidence="2">
    <location>
        <begin position="57"/>
        <end position="78"/>
    </location>
</feature>
<evidence type="ECO:0008006" key="5">
    <source>
        <dbReference type="Google" id="ProtNLM"/>
    </source>
</evidence>
<feature type="transmembrane region" description="Helical" evidence="2">
    <location>
        <begin position="154"/>
        <end position="173"/>
    </location>
</feature>
<proteinExistence type="predicted"/>
<name>A0A564T8E3_9FIRM</name>
<gene>
    <name evidence="3" type="ORF">RTSSTS7063_01077</name>
</gene>
<feature type="transmembrane region" description="Helical" evidence="2">
    <location>
        <begin position="84"/>
        <end position="101"/>
    </location>
</feature>
<evidence type="ECO:0000313" key="3">
    <source>
        <dbReference type="EMBL" id="VUX03708.1"/>
    </source>
</evidence>
<keyword evidence="4" id="KW-1185">Reference proteome</keyword>
<accession>A0A564T8E3</accession>
<evidence type="ECO:0000256" key="1">
    <source>
        <dbReference type="SAM" id="MobiDB-lite"/>
    </source>
</evidence>
<evidence type="ECO:0000256" key="2">
    <source>
        <dbReference type="SAM" id="Phobius"/>
    </source>
</evidence>
<feature type="transmembrane region" description="Helical" evidence="2">
    <location>
        <begin position="179"/>
        <end position="200"/>
    </location>
</feature>
<keyword evidence="2" id="KW-0472">Membrane</keyword>
<keyword evidence="2" id="KW-0812">Transmembrane</keyword>
<protein>
    <recommendedName>
        <fullName evidence="5">TMEM198/TM7SF3 family protein</fullName>
    </recommendedName>
</protein>
<dbReference type="EMBL" id="CABHNA010000041">
    <property type="protein sequence ID" value="VUX03708.1"/>
    <property type="molecule type" value="Genomic_DNA"/>
</dbReference>
<reference evidence="3 4" key="1">
    <citation type="submission" date="2019-07" db="EMBL/GenBank/DDBJ databases">
        <authorList>
            <person name="Hibberd C M."/>
            <person name="Gehrig L. J."/>
            <person name="Chang H.-W."/>
            <person name="Venkatesh S."/>
        </authorList>
    </citation>
    <scope>NUCLEOTIDE SEQUENCE [LARGE SCALE GENOMIC DNA]</scope>
    <source>
        <strain evidence="3">Ruminococcus_torques_SSTS_Bg7063</strain>
    </source>
</reference>
<keyword evidence="2" id="KW-1133">Transmembrane helix</keyword>
<feature type="transmembrane region" description="Helical" evidence="2">
    <location>
        <begin position="129"/>
        <end position="147"/>
    </location>
</feature>
<feature type="region of interest" description="Disordered" evidence="1">
    <location>
        <begin position="290"/>
        <end position="344"/>
    </location>
</feature>
<feature type="transmembrane region" description="Helical" evidence="2">
    <location>
        <begin position="106"/>
        <end position="123"/>
    </location>
</feature>
<feature type="transmembrane region" description="Helical" evidence="2">
    <location>
        <begin position="34"/>
        <end position="52"/>
    </location>
</feature>
<organism evidence="3 4">
    <name type="scientific">[Ruminococcus] torques</name>
    <dbReference type="NCBI Taxonomy" id="33039"/>
    <lineage>
        <taxon>Bacteria</taxon>
        <taxon>Bacillati</taxon>
        <taxon>Bacillota</taxon>
        <taxon>Clostridia</taxon>
        <taxon>Lachnospirales</taxon>
        <taxon>Lachnospiraceae</taxon>
        <taxon>Mediterraneibacter</taxon>
    </lineage>
</organism>
<evidence type="ECO:0000313" key="4">
    <source>
        <dbReference type="Proteomes" id="UP000363661"/>
    </source>
</evidence>
<dbReference type="Proteomes" id="UP000363661">
    <property type="component" value="Unassembled WGS sequence"/>
</dbReference>
<sequence>MNVNDMIDTILNFDLDVVLAGLNESSHHLSQMEFISLIVITVGAVLLCLTGLKLVRFWSVIAGLSAGCAAGIAVGAIAGLDQTIALAAGAGVGLVLAVLGAWKKQIGGFVTVAVLVFVVSVHLMKPQDLIMYGICAGIGLVCALLSIKFHNFMLIASSSVFGAMAAGSSIFYLQPYKNGMIHVALCVAIGALSIWIQLLLESGKRKKKNLLKAAEIREEHSTENEVEKARALVENLDDFDELDEIMESLPENVLKEDKGTTVVSMDEFDDLEDDLEEDEVENFKEEKFDVDEEDVEIEVTADEADATEDYDFDEDPDDLDDLNDLENLDDLDDLGDLDDLDYLDDDDDIEFLDEDE</sequence>